<keyword evidence="3" id="KW-1185">Reference proteome</keyword>
<sequence length="403" mass="43393">MASEQLRRRENTPTDRDVHSEENRVPKMATHFDSLADKAKQPDAGVARQAGDINARIGRGKQVEERTREPNYAVGKVQVSVVPGQDRGASMESKAKHESDKERRRGTETASQRSNIDKAKESANQGLNTKEKDQQARETSQYATEKGGQATDTVHRAAQQAAAKGGQAKDAIVEGAKRTSQYIAEKGTETKDTAADTLSSAGRTTADYTVPKMEQAGEVAGDMKDRAAAAGWTAAHYTTEKAVEGTKAAARMVEGAAEYAGQKSKELAATTLRAAKDSASAAGETMKDYTARKKEEAARELEAKRSAEEESKGRQQLEDFPSAKASRDALGPTETNKSAEKRRHEGEGVERRNLEDCAADEAQSGVLGAIAETIVEIAQNTANLVNIAPGHDQPKTQSGRRRD</sequence>
<comment type="caution">
    <text evidence="2">The sequence shown here is derived from an EMBL/GenBank/DDBJ whole genome shotgun (WGS) entry which is preliminary data.</text>
</comment>
<reference evidence="2 3" key="1">
    <citation type="journal article" date="2024" name="G3 (Bethesda)">
        <title>Genome assembly of Hibiscus sabdariffa L. provides insights into metabolisms of medicinal natural products.</title>
        <authorList>
            <person name="Kim T."/>
        </authorList>
    </citation>
    <scope>NUCLEOTIDE SEQUENCE [LARGE SCALE GENOMIC DNA]</scope>
    <source>
        <strain evidence="2">TK-2024</strain>
        <tissue evidence="2">Old leaves</tissue>
    </source>
</reference>
<dbReference type="EMBL" id="JBBPBN010000006">
    <property type="protein sequence ID" value="KAK9036151.1"/>
    <property type="molecule type" value="Genomic_DNA"/>
</dbReference>
<feature type="region of interest" description="Disordered" evidence="1">
    <location>
        <begin position="273"/>
        <end position="356"/>
    </location>
</feature>
<evidence type="ECO:0000256" key="1">
    <source>
        <dbReference type="SAM" id="MobiDB-lite"/>
    </source>
</evidence>
<evidence type="ECO:0000313" key="3">
    <source>
        <dbReference type="Proteomes" id="UP001396334"/>
    </source>
</evidence>
<dbReference type="Proteomes" id="UP001396334">
    <property type="component" value="Unassembled WGS sequence"/>
</dbReference>
<feature type="compositionally biased region" description="Basic and acidic residues" evidence="1">
    <location>
        <begin position="337"/>
        <end position="355"/>
    </location>
</feature>
<proteinExistence type="predicted"/>
<evidence type="ECO:0008006" key="4">
    <source>
        <dbReference type="Google" id="ProtNLM"/>
    </source>
</evidence>
<evidence type="ECO:0000313" key="2">
    <source>
        <dbReference type="EMBL" id="KAK9036151.1"/>
    </source>
</evidence>
<accession>A0ABR2TF79</accession>
<feature type="compositionally biased region" description="Basic and acidic residues" evidence="1">
    <location>
        <begin position="93"/>
        <end position="107"/>
    </location>
</feature>
<dbReference type="PANTHER" id="PTHR47877:SF3">
    <property type="entry name" value="LATE EMBRYOGENESIS ABUNDANT DOMAIN-CONTAINING PROTEIN _ LEA DOMAIN-CONTAINING PROTEIN"/>
    <property type="match status" value="1"/>
</dbReference>
<feature type="compositionally biased region" description="Low complexity" evidence="1">
    <location>
        <begin position="157"/>
        <end position="169"/>
    </location>
</feature>
<organism evidence="2 3">
    <name type="scientific">Hibiscus sabdariffa</name>
    <name type="common">roselle</name>
    <dbReference type="NCBI Taxonomy" id="183260"/>
    <lineage>
        <taxon>Eukaryota</taxon>
        <taxon>Viridiplantae</taxon>
        <taxon>Streptophyta</taxon>
        <taxon>Embryophyta</taxon>
        <taxon>Tracheophyta</taxon>
        <taxon>Spermatophyta</taxon>
        <taxon>Magnoliopsida</taxon>
        <taxon>eudicotyledons</taxon>
        <taxon>Gunneridae</taxon>
        <taxon>Pentapetalae</taxon>
        <taxon>rosids</taxon>
        <taxon>malvids</taxon>
        <taxon>Malvales</taxon>
        <taxon>Malvaceae</taxon>
        <taxon>Malvoideae</taxon>
        <taxon>Hibiscus</taxon>
    </lineage>
</organism>
<feature type="region of interest" description="Disordered" evidence="1">
    <location>
        <begin position="1"/>
        <end position="172"/>
    </location>
</feature>
<protein>
    <recommendedName>
        <fullName evidence="4">Seed biotin-containing protein SBP65</fullName>
    </recommendedName>
</protein>
<gene>
    <name evidence="2" type="ORF">V6N11_078164</name>
</gene>
<name>A0ABR2TF79_9ROSI</name>
<dbReference type="PANTHER" id="PTHR47877">
    <property type="entry name" value="LATE EMBRYOGENESIS ABUNDANT DOMAIN-CONTAINING PROTEIN / LEA DOMAIN-CONTAINING PROTEIN"/>
    <property type="match status" value="1"/>
</dbReference>
<feature type="compositionally biased region" description="Basic and acidic residues" evidence="1">
    <location>
        <begin position="1"/>
        <end position="25"/>
    </location>
</feature>
<feature type="compositionally biased region" description="Basic and acidic residues" evidence="1">
    <location>
        <begin position="285"/>
        <end position="317"/>
    </location>
</feature>